<feature type="chain" id="PRO_5012370838" evidence="8">
    <location>
        <begin position="27"/>
        <end position="430"/>
    </location>
</feature>
<dbReference type="Proteomes" id="UP000192761">
    <property type="component" value="Unassembled WGS sequence"/>
</dbReference>
<dbReference type="GO" id="GO:0009279">
    <property type="term" value="C:cell outer membrane"/>
    <property type="evidence" value="ECO:0007669"/>
    <property type="project" value="UniProtKB-SubCell"/>
</dbReference>
<evidence type="ECO:0000256" key="7">
    <source>
        <dbReference type="ARBA" id="ARBA00023237"/>
    </source>
</evidence>
<dbReference type="SUPFAM" id="SSF56935">
    <property type="entry name" value="Porins"/>
    <property type="match status" value="1"/>
</dbReference>
<evidence type="ECO:0000256" key="8">
    <source>
        <dbReference type="SAM" id="SignalP"/>
    </source>
</evidence>
<reference evidence="9 10" key="1">
    <citation type="submission" date="2017-04" db="EMBL/GenBank/DDBJ databases">
        <authorList>
            <person name="Afonso C.L."/>
            <person name="Miller P.J."/>
            <person name="Scott M.A."/>
            <person name="Spackman E."/>
            <person name="Goraichik I."/>
            <person name="Dimitrov K.M."/>
            <person name="Suarez D.L."/>
            <person name="Swayne D.E."/>
        </authorList>
    </citation>
    <scope>NUCLEOTIDE SEQUENCE [LARGE SCALE GENOMIC DNA]</scope>
    <source>
        <strain evidence="9 10">DSM 23236</strain>
    </source>
</reference>
<keyword evidence="6" id="KW-0472">Membrane</keyword>
<comment type="similarity">
    <text evidence="2">Belongs to the OmpP1/FadL family.</text>
</comment>
<dbReference type="Gene3D" id="2.40.160.60">
    <property type="entry name" value="Outer membrane protein transport protein (OMPP1/FadL/TodX)"/>
    <property type="match status" value="1"/>
</dbReference>
<dbReference type="Pfam" id="PF03349">
    <property type="entry name" value="Toluene_X"/>
    <property type="match status" value="1"/>
</dbReference>
<evidence type="ECO:0000256" key="4">
    <source>
        <dbReference type="ARBA" id="ARBA00022692"/>
    </source>
</evidence>
<dbReference type="InterPro" id="IPR005017">
    <property type="entry name" value="OMPP1/FadL/TodX"/>
</dbReference>
<evidence type="ECO:0000256" key="2">
    <source>
        <dbReference type="ARBA" id="ARBA00008163"/>
    </source>
</evidence>
<dbReference type="PANTHER" id="PTHR35093:SF8">
    <property type="entry name" value="OUTER MEMBRANE PROTEIN NMB0088-RELATED"/>
    <property type="match status" value="1"/>
</dbReference>
<accession>A0A1W1XZC5</accession>
<keyword evidence="4" id="KW-0812">Transmembrane</keyword>
<dbReference type="STRING" id="1121001.SAMN02745857_03724"/>
<comment type="subcellular location">
    <subcellularLocation>
        <location evidence="1">Cell outer membrane</location>
        <topology evidence="1">Multi-pass membrane protein</topology>
    </subcellularLocation>
</comment>
<dbReference type="GO" id="GO:0015483">
    <property type="term" value="F:long-chain fatty acid transporting porin activity"/>
    <property type="evidence" value="ECO:0007669"/>
    <property type="project" value="TreeGrafter"/>
</dbReference>
<keyword evidence="7" id="KW-0998">Cell outer membrane</keyword>
<dbReference type="EMBL" id="FWXD01000032">
    <property type="protein sequence ID" value="SMC29263.1"/>
    <property type="molecule type" value="Genomic_DNA"/>
</dbReference>
<dbReference type="OrthoDB" id="19849at2"/>
<organism evidence="9 10">
    <name type="scientific">Andreprevotia lacus DSM 23236</name>
    <dbReference type="NCBI Taxonomy" id="1121001"/>
    <lineage>
        <taxon>Bacteria</taxon>
        <taxon>Pseudomonadati</taxon>
        <taxon>Pseudomonadota</taxon>
        <taxon>Betaproteobacteria</taxon>
        <taxon>Neisseriales</taxon>
        <taxon>Chitinibacteraceae</taxon>
        <taxon>Andreprevotia</taxon>
    </lineage>
</organism>
<dbReference type="RefSeq" id="WP_084092662.1">
    <property type="nucleotide sequence ID" value="NZ_FWXD01000032.1"/>
</dbReference>
<proteinExistence type="inferred from homology"/>
<evidence type="ECO:0000256" key="6">
    <source>
        <dbReference type="ARBA" id="ARBA00023136"/>
    </source>
</evidence>
<dbReference type="PANTHER" id="PTHR35093">
    <property type="entry name" value="OUTER MEMBRANE PROTEIN NMB0088-RELATED"/>
    <property type="match status" value="1"/>
</dbReference>
<gene>
    <name evidence="9" type="ORF">SAMN02745857_03724</name>
</gene>
<feature type="signal peptide" evidence="8">
    <location>
        <begin position="1"/>
        <end position="26"/>
    </location>
</feature>
<keyword evidence="5 8" id="KW-0732">Signal</keyword>
<evidence type="ECO:0000256" key="3">
    <source>
        <dbReference type="ARBA" id="ARBA00022452"/>
    </source>
</evidence>
<protein>
    <submittedName>
        <fullName evidence="9">Long-chain fatty acid transport protein</fullName>
    </submittedName>
</protein>
<keyword evidence="3" id="KW-1134">Transmembrane beta strand</keyword>
<keyword evidence="10" id="KW-1185">Reference proteome</keyword>
<name>A0A1W1XZC5_9NEIS</name>
<evidence type="ECO:0000256" key="5">
    <source>
        <dbReference type="ARBA" id="ARBA00022729"/>
    </source>
</evidence>
<evidence type="ECO:0000313" key="10">
    <source>
        <dbReference type="Proteomes" id="UP000192761"/>
    </source>
</evidence>
<sequence>MMKKIARAVQLIGAGSIVLVAAQAHASGYHFGVQSVSSQGVANSNAAEAADASVVFYNPAGITNLDGTNFSGALIVVDPHVSASNVKASRTGLPAQSFTGGNGGSPTEPVVVPQMYLTHQFSDNLYAGLGLFVPFGDKTDWDSTWAGRYNGINLELQTLAINPEIAYKINDQFSIGAGVTAQYTEAKFSKAIIAGVVPALPPRLIDGQLNYKGDDWGFGFNLGATWTVDPTLRFGLAYRSSIKHTLSGDAKGNVVASGAPIAALTANGTIDIETPESYSINFMKKLNDVWTITGDYTRTGHSELHEIKLKLANGATATIPQNWNDTNRFSLGLQYQYSDKLKLRTGIAFDQSPVPSDDLRIVGLPDSDRTWFSLGLNYAFSKELSMDVAYTYVDIKNASMKTYEETSKTTTTADFSSYANIFGLQLNYKF</sequence>
<dbReference type="AlphaFoldDB" id="A0A1W1XZC5"/>
<evidence type="ECO:0000256" key="1">
    <source>
        <dbReference type="ARBA" id="ARBA00004571"/>
    </source>
</evidence>
<evidence type="ECO:0000313" key="9">
    <source>
        <dbReference type="EMBL" id="SMC29263.1"/>
    </source>
</evidence>